<accession>A0ABQ6MYB6</accession>
<evidence type="ECO:0000313" key="2">
    <source>
        <dbReference type="EMBL" id="GMI35557.1"/>
    </source>
</evidence>
<dbReference type="EMBL" id="BRYB01001881">
    <property type="protein sequence ID" value="GMI35557.1"/>
    <property type="molecule type" value="Genomic_DNA"/>
</dbReference>
<dbReference type="SUPFAM" id="SSF48403">
    <property type="entry name" value="Ankyrin repeat"/>
    <property type="match status" value="1"/>
</dbReference>
<sequence>MIANGADADYNVTRQLPGYRSGNDEETVSPLGELAAVMLKAAGPSPAHVAVLRRLLEAGADPNRTINASGKKVLADGAHVKMISCAGMSKFRLLDVLTRVAVTHDEPARLEALELAVLHGANVNYIGNHRGYRWAAIHIAVAALDQTAAELLVRAGADLTIANVAPGGFHDGKRGNGIRRAPVHQICRAWTEDASDAVRADLAEFLSFLVEKHGADINLEDKDVNRKRGGTSLRPLQLAMIEDKHELAAALAKLGGATPDGWAVPPKAKKGAAKGKKSKK</sequence>
<proteinExistence type="predicted"/>
<feature type="region of interest" description="Disordered" evidence="1">
    <location>
        <begin position="257"/>
        <end position="280"/>
    </location>
</feature>
<name>A0ABQ6MYB6_9STRA</name>
<keyword evidence="3" id="KW-1185">Reference proteome</keyword>
<evidence type="ECO:0008006" key="4">
    <source>
        <dbReference type="Google" id="ProtNLM"/>
    </source>
</evidence>
<evidence type="ECO:0000313" key="3">
    <source>
        <dbReference type="Proteomes" id="UP001165060"/>
    </source>
</evidence>
<dbReference type="Proteomes" id="UP001165060">
    <property type="component" value="Unassembled WGS sequence"/>
</dbReference>
<protein>
    <recommendedName>
        <fullName evidence="4">Ankyrin repeat domain-containing protein</fullName>
    </recommendedName>
</protein>
<reference evidence="2 3" key="1">
    <citation type="journal article" date="2023" name="Commun. Biol.">
        <title>Genome analysis of Parmales, the sister group of diatoms, reveals the evolutionary specialization of diatoms from phago-mixotrophs to photoautotrophs.</title>
        <authorList>
            <person name="Ban H."/>
            <person name="Sato S."/>
            <person name="Yoshikawa S."/>
            <person name="Yamada K."/>
            <person name="Nakamura Y."/>
            <person name="Ichinomiya M."/>
            <person name="Sato N."/>
            <person name="Blanc-Mathieu R."/>
            <person name="Endo H."/>
            <person name="Kuwata A."/>
            <person name="Ogata H."/>
        </authorList>
    </citation>
    <scope>NUCLEOTIDE SEQUENCE [LARGE SCALE GENOMIC DNA]</scope>
</reference>
<dbReference type="Gene3D" id="1.25.40.20">
    <property type="entry name" value="Ankyrin repeat-containing domain"/>
    <property type="match status" value="1"/>
</dbReference>
<gene>
    <name evidence="2" type="ORF">TeGR_g13588</name>
</gene>
<dbReference type="InterPro" id="IPR036770">
    <property type="entry name" value="Ankyrin_rpt-contain_sf"/>
</dbReference>
<comment type="caution">
    <text evidence="2">The sequence shown here is derived from an EMBL/GenBank/DDBJ whole genome shotgun (WGS) entry which is preliminary data.</text>
</comment>
<feature type="compositionally biased region" description="Basic residues" evidence="1">
    <location>
        <begin position="267"/>
        <end position="280"/>
    </location>
</feature>
<evidence type="ECO:0000256" key="1">
    <source>
        <dbReference type="SAM" id="MobiDB-lite"/>
    </source>
</evidence>
<organism evidence="2 3">
    <name type="scientific">Tetraparma gracilis</name>
    <dbReference type="NCBI Taxonomy" id="2962635"/>
    <lineage>
        <taxon>Eukaryota</taxon>
        <taxon>Sar</taxon>
        <taxon>Stramenopiles</taxon>
        <taxon>Ochrophyta</taxon>
        <taxon>Bolidophyceae</taxon>
        <taxon>Parmales</taxon>
        <taxon>Triparmaceae</taxon>
        <taxon>Tetraparma</taxon>
    </lineage>
</organism>